<accession>A0ABT0VUF2</accession>
<dbReference type="PANTHER" id="PTHR34613:SF1">
    <property type="entry name" value="SLL6017 PROTEIN"/>
    <property type="match status" value="1"/>
</dbReference>
<comment type="caution">
    <text evidence="1">The sequence shown here is derived from an EMBL/GenBank/DDBJ whole genome shotgun (WGS) entry which is preliminary data.</text>
</comment>
<sequence length="140" mass="15500">MHSQSKRAASILEAVARGLVSLEPDMTKYWFEVVEVGLESTPARDNWRKLMQNVVTHFPGHGTLFEEKYLEGKSEGKAEGKAEDILRALTVRGVPVSDDVRQRVTACLDLDTLTAWFDRSLTASRAEDLFADATEGTTAS</sequence>
<reference evidence="1 2" key="1">
    <citation type="submission" date="2022-06" db="EMBL/GenBank/DDBJ databases">
        <title>Whole genome sequence of Streptomyces griseoincarnatus RB7AG.</title>
        <authorList>
            <person name="Ray L."/>
            <person name="Behera S."/>
            <person name="Panda A.N."/>
        </authorList>
    </citation>
    <scope>NUCLEOTIDE SEQUENCE [LARGE SCALE GENOMIC DNA]</scope>
    <source>
        <strain evidence="1 2">RB7AG</strain>
    </source>
</reference>
<dbReference type="Proteomes" id="UP001523263">
    <property type="component" value="Unassembled WGS sequence"/>
</dbReference>
<keyword evidence="2" id="KW-1185">Reference proteome</keyword>
<proteinExistence type="predicted"/>
<dbReference type="PANTHER" id="PTHR34613">
    <property type="entry name" value="SLL0800 PROTEIN"/>
    <property type="match status" value="1"/>
</dbReference>
<evidence type="ECO:0000313" key="2">
    <source>
        <dbReference type="Proteomes" id="UP001523263"/>
    </source>
</evidence>
<evidence type="ECO:0008006" key="3">
    <source>
        <dbReference type="Google" id="ProtNLM"/>
    </source>
</evidence>
<evidence type="ECO:0000313" key="1">
    <source>
        <dbReference type="EMBL" id="MCM2514962.1"/>
    </source>
</evidence>
<gene>
    <name evidence="1" type="ORF">NC658_17050</name>
</gene>
<protein>
    <recommendedName>
        <fullName evidence="3">DUF4351 domain-containing protein</fullName>
    </recommendedName>
</protein>
<name>A0ABT0VUF2_STRGI</name>
<dbReference type="EMBL" id="JAMQBH010000008">
    <property type="protein sequence ID" value="MCM2514962.1"/>
    <property type="molecule type" value="Genomic_DNA"/>
</dbReference>
<dbReference type="RefSeq" id="WP_199205874.1">
    <property type="nucleotide sequence ID" value="NZ_JAMQBH010000008.1"/>
</dbReference>
<organism evidence="1 2">
    <name type="scientific">Streptomyces griseoincarnatus</name>
    <dbReference type="NCBI Taxonomy" id="29305"/>
    <lineage>
        <taxon>Bacteria</taxon>
        <taxon>Bacillati</taxon>
        <taxon>Actinomycetota</taxon>
        <taxon>Actinomycetes</taxon>
        <taxon>Kitasatosporales</taxon>
        <taxon>Streptomycetaceae</taxon>
        <taxon>Streptomyces</taxon>
        <taxon>Streptomyces griseoincarnatus group</taxon>
    </lineage>
</organism>